<keyword evidence="2" id="KW-0963">Cytoplasm</keyword>
<gene>
    <name evidence="6" type="ORF">C7382_10465</name>
</gene>
<evidence type="ECO:0000256" key="4">
    <source>
        <dbReference type="ARBA" id="ARBA00023004"/>
    </source>
</evidence>
<keyword evidence="3" id="KW-0479">Metal-binding</keyword>
<dbReference type="InterPro" id="IPR012312">
    <property type="entry name" value="Hemerythrin-like"/>
</dbReference>
<proteinExistence type="predicted"/>
<evidence type="ECO:0000259" key="5">
    <source>
        <dbReference type="Pfam" id="PF01814"/>
    </source>
</evidence>
<dbReference type="OrthoDB" id="937463at2"/>
<dbReference type="PANTHER" id="PTHR36438:SF1">
    <property type="entry name" value="IRON-SULFUR CLUSTER REPAIR PROTEIN YTFE"/>
    <property type="match status" value="1"/>
</dbReference>
<organism evidence="6 7">
    <name type="scientific">Porphyromonas loveana</name>
    <dbReference type="NCBI Taxonomy" id="1884669"/>
    <lineage>
        <taxon>Bacteria</taxon>
        <taxon>Pseudomonadati</taxon>
        <taxon>Bacteroidota</taxon>
        <taxon>Bacteroidia</taxon>
        <taxon>Bacteroidales</taxon>
        <taxon>Porphyromonadaceae</taxon>
        <taxon>Porphyromonas</taxon>
    </lineage>
</organism>
<evidence type="ECO:0000313" key="6">
    <source>
        <dbReference type="EMBL" id="PVZ12758.1"/>
    </source>
</evidence>
<dbReference type="RefSeq" id="WP_116678840.1">
    <property type="nucleotide sequence ID" value="NZ_JBGXZY010000049.1"/>
</dbReference>
<dbReference type="PANTHER" id="PTHR36438">
    <property type="entry name" value="IRON-SULFUR CLUSTER REPAIR PROTEIN YTFE"/>
    <property type="match status" value="1"/>
</dbReference>
<keyword evidence="7" id="KW-1185">Reference proteome</keyword>
<dbReference type="InterPro" id="IPR019903">
    <property type="entry name" value="RIC_family"/>
</dbReference>
<protein>
    <submittedName>
        <fullName evidence="6">Regulator of cell morphogenesis and NO signaling</fullName>
    </submittedName>
</protein>
<dbReference type="Pfam" id="PF01814">
    <property type="entry name" value="Hemerythrin"/>
    <property type="match status" value="1"/>
</dbReference>
<dbReference type="Gene3D" id="1.20.120.520">
    <property type="entry name" value="nmb1532 protein domain like"/>
    <property type="match status" value="1"/>
</dbReference>
<sequence>MTSHPIHNHYSSNTKLSDLICENYDLLLVITRFGISLGFGDKSIREVCEENNVNTNTLMAVINTLINRHERPSDALLATLSAPSLISYLRQSHDYFLQFRLPALRQKLLSALSECPSEVVFVIRQFYDEYAEEVHKHMSYEEKTVFPYVERLLAGKLDGRSNYRIDIFSKRHDQIEMKITELKNLLIKYYPVRSGYELNSVLHDIFSAEDDLSAHNFVEDYLFVPLIRRIEKENGL</sequence>
<dbReference type="GO" id="GO:0005737">
    <property type="term" value="C:cytoplasm"/>
    <property type="evidence" value="ECO:0007669"/>
    <property type="project" value="UniProtKB-SubCell"/>
</dbReference>
<dbReference type="GO" id="GO:0046872">
    <property type="term" value="F:metal ion binding"/>
    <property type="evidence" value="ECO:0007669"/>
    <property type="project" value="UniProtKB-KW"/>
</dbReference>
<comment type="caution">
    <text evidence="6">The sequence shown here is derived from an EMBL/GenBank/DDBJ whole genome shotgun (WGS) entry which is preliminary data.</text>
</comment>
<evidence type="ECO:0000256" key="2">
    <source>
        <dbReference type="ARBA" id="ARBA00022490"/>
    </source>
</evidence>
<dbReference type="Proteomes" id="UP000245462">
    <property type="component" value="Unassembled WGS sequence"/>
</dbReference>
<dbReference type="AlphaFoldDB" id="A0A2U1FKQ4"/>
<dbReference type="GeneID" id="94550290"/>
<evidence type="ECO:0000256" key="3">
    <source>
        <dbReference type="ARBA" id="ARBA00022723"/>
    </source>
</evidence>
<evidence type="ECO:0000256" key="1">
    <source>
        <dbReference type="ARBA" id="ARBA00004496"/>
    </source>
</evidence>
<feature type="domain" description="Hemerythrin-like" evidence="5">
    <location>
        <begin position="85"/>
        <end position="227"/>
    </location>
</feature>
<reference evidence="6 7" key="1">
    <citation type="submission" date="2018-04" db="EMBL/GenBank/DDBJ databases">
        <title>Genomic Encyclopedia of Type Strains, Phase IV (KMG-IV): sequencing the most valuable type-strain genomes for metagenomic binning, comparative biology and taxonomic classification.</title>
        <authorList>
            <person name="Goeker M."/>
        </authorList>
    </citation>
    <scope>NUCLEOTIDE SEQUENCE [LARGE SCALE GENOMIC DNA]</scope>
    <source>
        <strain evidence="6 7">DSM 28520</strain>
    </source>
</reference>
<keyword evidence="4" id="KW-0408">Iron</keyword>
<comment type="subcellular location">
    <subcellularLocation>
        <location evidence="1">Cytoplasm</location>
    </subcellularLocation>
</comment>
<accession>A0A2U1FKQ4</accession>
<evidence type="ECO:0000313" key="7">
    <source>
        <dbReference type="Proteomes" id="UP000245462"/>
    </source>
</evidence>
<dbReference type="EMBL" id="QEKY01000004">
    <property type="protein sequence ID" value="PVZ12758.1"/>
    <property type="molecule type" value="Genomic_DNA"/>
</dbReference>
<name>A0A2U1FKQ4_9PORP</name>